<comment type="caution">
    <text evidence="1">The sequence shown here is derived from an EMBL/GenBank/DDBJ whole genome shotgun (WGS) entry which is preliminary data.</text>
</comment>
<protein>
    <submittedName>
        <fullName evidence="1">Uncharacterized protein</fullName>
    </submittedName>
</protein>
<gene>
    <name evidence="1" type="ORF">GCM10007423_39860</name>
</gene>
<keyword evidence="2" id="KW-1185">Reference proteome</keyword>
<dbReference type="RefSeq" id="WP_188935393.1">
    <property type="nucleotide sequence ID" value="NZ_BMIA01000003.1"/>
</dbReference>
<evidence type="ECO:0000313" key="2">
    <source>
        <dbReference type="Proteomes" id="UP000600214"/>
    </source>
</evidence>
<accession>A0ABQ1Z039</accession>
<organism evidence="1 2">
    <name type="scientific">Dyadobacter endophyticus</name>
    <dbReference type="NCBI Taxonomy" id="1749036"/>
    <lineage>
        <taxon>Bacteria</taxon>
        <taxon>Pseudomonadati</taxon>
        <taxon>Bacteroidota</taxon>
        <taxon>Cytophagia</taxon>
        <taxon>Cytophagales</taxon>
        <taxon>Spirosomataceae</taxon>
        <taxon>Dyadobacter</taxon>
    </lineage>
</organism>
<dbReference type="EMBL" id="BMIA01000003">
    <property type="protein sequence ID" value="GGH42894.1"/>
    <property type="molecule type" value="Genomic_DNA"/>
</dbReference>
<name>A0ABQ1Z039_9BACT</name>
<reference evidence="2" key="1">
    <citation type="journal article" date="2019" name="Int. J. Syst. Evol. Microbiol.">
        <title>The Global Catalogue of Microorganisms (GCM) 10K type strain sequencing project: providing services to taxonomists for standard genome sequencing and annotation.</title>
        <authorList>
            <consortium name="The Broad Institute Genomics Platform"/>
            <consortium name="The Broad Institute Genome Sequencing Center for Infectious Disease"/>
            <person name="Wu L."/>
            <person name="Ma J."/>
        </authorList>
    </citation>
    <scope>NUCLEOTIDE SEQUENCE [LARGE SCALE GENOMIC DNA]</scope>
    <source>
        <strain evidence="2">CGMCC 1.15288</strain>
    </source>
</reference>
<dbReference type="Proteomes" id="UP000600214">
    <property type="component" value="Unassembled WGS sequence"/>
</dbReference>
<evidence type="ECO:0000313" key="1">
    <source>
        <dbReference type="EMBL" id="GGH42894.1"/>
    </source>
</evidence>
<proteinExistence type="predicted"/>
<sequence length="308" mass="33036">MLGYLLTSEGVDLQRLHNYNSEADQTLGAYIALGFVDPSVGLRIGGTYEAETVSGTNIVSIIKGLCKEDLAYFFGNADIIGQEADPAVTAEAEVFGNVAGPRLTDTLIGTTAWRLYHAYSARNFLNMLMANREFDLFMFTNNSVEAAYFDEHGVSYTAISNAKSNKDAKITGGFTTMYKSLSGFLPVEFGVSITDLKNDVKFVIADPTASEDVTVATCSTAGRKKYTKLLADAGTLIFAANPANACLDWYCTQQDGSPLPPAGKGSFNSGTATLTLPNTLQAGKYVYKIFCVNATGVKGEIFVEVLVN</sequence>